<organism evidence="3">
    <name type="scientific">Pseudo-nitzschia delicatissima</name>
    <dbReference type="NCBI Taxonomy" id="44447"/>
    <lineage>
        <taxon>Eukaryota</taxon>
        <taxon>Sar</taxon>
        <taxon>Stramenopiles</taxon>
        <taxon>Ochrophyta</taxon>
        <taxon>Bacillariophyta</taxon>
        <taxon>Bacillariophyceae</taxon>
        <taxon>Bacillariophycidae</taxon>
        <taxon>Bacillariales</taxon>
        <taxon>Bacillariaceae</taxon>
        <taxon>Pseudo-nitzschia</taxon>
    </lineage>
</organism>
<feature type="chain" id="PRO_5030885317" description="Rubredoxin-like domain-containing protein" evidence="1">
    <location>
        <begin position="26"/>
        <end position="118"/>
    </location>
</feature>
<feature type="signal peptide" evidence="1">
    <location>
        <begin position="1"/>
        <end position="25"/>
    </location>
</feature>
<keyword evidence="1" id="KW-0732">Signal</keyword>
<feature type="domain" description="Rubredoxin-like" evidence="2">
    <location>
        <begin position="61"/>
        <end position="102"/>
    </location>
</feature>
<evidence type="ECO:0000313" key="3">
    <source>
        <dbReference type="EMBL" id="CAD8762564.1"/>
    </source>
</evidence>
<sequence>MKSTTLFSLLSVLLGVLMMPLTATAFAPAARGVSIGSITSASTETTTQLFFFGKPKDDGSPGDYVCKDCGYVFTKGPQAWAALDDKYKCPPCGAPKFRFNKVPKGSASGKVEVKKSWF</sequence>
<dbReference type="PROSITE" id="PS50903">
    <property type="entry name" value="RUBREDOXIN_LIKE"/>
    <property type="match status" value="1"/>
</dbReference>
<dbReference type="InterPro" id="IPR024934">
    <property type="entry name" value="Rubredoxin-like_dom"/>
</dbReference>
<reference evidence="3" key="1">
    <citation type="submission" date="2021-01" db="EMBL/GenBank/DDBJ databases">
        <authorList>
            <person name="Corre E."/>
            <person name="Pelletier E."/>
            <person name="Niang G."/>
            <person name="Scheremetjew M."/>
            <person name="Finn R."/>
            <person name="Kale V."/>
            <person name="Holt S."/>
            <person name="Cochrane G."/>
            <person name="Meng A."/>
            <person name="Brown T."/>
            <person name="Cohen L."/>
        </authorList>
    </citation>
    <scope>NUCLEOTIDE SEQUENCE</scope>
    <source>
        <strain evidence="3">UNC1205</strain>
    </source>
</reference>
<dbReference type="Gene3D" id="2.20.28.10">
    <property type="match status" value="1"/>
</dbReference>
<dbReference type="PANTHER" id="PTHR48136">
    <property type="entry name" value="RUBREDOXIN-LIKE SUPERFAMILY PROTEIN"/>
    <property type="match status" value="1"/>
</dbReference>
<dbReference type="EMBL" id="HBFL01003652">
    <property type="protein sequence ID" value="CAD8762564.1"/>
    <property type="molecule type" value="Transcribed_RNA"/>
</dbReference>
<name>A0A7S0UH78_9STRA</name>
<dbReference type="AlphaFoldDB" id="A0A7S0UH78"/>
<proteinExistence type="predicted"/>
<protein>
    <recommendedName>
        <fullName evidence="2">Rubredoxin-like domain-containing protein</fullName>
    </recommendedName>
</protein>
<gene>
    <name evidence="3" type="ORF">PDEL1432_LOCUS2604</name>
</gene>
<evidence type="ECO:0000259" key="2">
    <source>
        <dbReference type="PROSITE" id="PS50903"/>
    </source>
</evidence>
<accession>A0A7S0UH78</accession>
<dbReference type="GO" id="GO:0005506">
    <property type="term" value="F:iron ion binding"/>
    <property type="evidence" value="ECO:0007669"/>
    <property type="project" value="InterPro"/>
</dbReference>
<dbReference type="SUPFAM" id="SSF57802">
    <property type="entry name" value="Rubredoxin-like"/>
    <property type="match status" value="1"/>
</dbReference>
<evidence type="ECO:0000256" key="1">
    <source>
        <dbReference type="SAM" id="SignalP"/>
    </source>
</evidence>
<dbReference type="PANTHER" id="PTHR48136:SF1">
    <property type="entry name" value="RUBREDOXIN-LIKE SUPERFAMILY PROTEIN"/>
    <property type="match status" value="1"/>
</dbReference>